<evidence type="ECO:0000259" key="2">
    <source>
        <dbReference type="PROSITE" id="PS50055"/>
    </source>
</evidence>
<evidence type="ECO:0000256" key="1">
    <source>
        <dbReference type="SAM" id="MobiDB-lite"/>
    </source>
</evidence>
<dbReference type="PROSITE" id="PS50056">
    <property type="entry name" value="TYR_PHOSPHATASE_2"/>
    <property type="match status" value="1"/>
</dbReference>
<dbReference type="InterPro" id="IPR052782">
    <property type="entry name" value="Oocyte-zygote_transition_reg"/>
</dbReference>
<dbReference type="AlphaFoldDB" id="A0A8R1HY64"/>
<evidence type="ECO:0008006" key="6">
    <source>
        <dbReference type="Google" id="ProtNLM"/>
    </source>
</evidence>
<dbReference type="Proteomes" id="UP000005237">
    <property type="component" value="Unassembled WGS sequence"/>
</dbReference>
<dbReference type="SMART" id="SM00194">
    <property type="entry name" value="PTPc"/>
    <property type="match status" value="1"/>
</dbReference>
<dbReference type="InterPro" id="IPR016130">
    <property type="entry name" value="Tyr_Pase_AS"/>
</dbReference>
<dbReference type="CDD" id="cd00047">
    <property type="entry name" value="PTPc"/>
    <property type="match status" value="1"/>
</dbReference>
<dbReference type="PANTHER" id="PTHR46163:SF8">
    <property type="entry name" value="PROTEIN-TYROSINE PHOSPHATASE"/>
    <property type="match status" value="1"/>
</dbReference>
<reference evidence="4" key="2">
    <citation type="submission" date="2022-06" db="UniProtKB">
        <authorList>
            <consortium name="EnsemblMetazoa"/>
        </authorList>
    </citation>
    <scope>IDENTIFICATION</scope>
    <source>
        <strain evidence="4">DF5081</strain>
    </source>
</reference>
<dbReference type="InterPro" id="IPR000242">
    <property type="entry name" value="PTP_cat"/>
</dbReference>
<dbReference type="InterPro" id="IPR029021">
    <property type="entry name" value="Prot-tyrosine_phosphatase-like"/>
</dbReference>
<proteinExistence type="predicted"/>
<dbReference type="EnsemblMetazoa" id="CJA14018.1">
    <property type="protein sequence ID" value="CJA14018.1"/>
    <property type="gene ID" value="WBGene00133222"/>
</dbReference>
<dbReference type="PANTHER" id="PTHR46163">
    <property type="entry name" value="TYROSINE-PROTEIN PHOSPHATASE-RELATED"/>
    <property type="match status" value="1"/>
</dbReference>
<dbReference type="Pfam" id="PF00102">
    <property type="entry name" value="Y_phosphatase"/>
    <property type="match status" value="1"/>
</dbReference>
<organism evidence="4 5">
    <name type="scientific">Caenorhabditis japonica</name>
    <dbReference type="NCBI Taxonomy" id="281687"/>
    <lineage>
        <taxon>Eukaryota</taxon>
        <taxon>Metazoa</taxon>
        <taxon>Ecdysozoa</taxon>
        <taxon>Nematoda</taxon>
        <taxon>Chromadorea</taxon>
        <taxon>Rhabditida</taxon>
        <taxon>Rhabditina</taxon>
        <taxon>Rhabditomorpha</taxon>
        <taxon>Rhabditoidea</taxon>
        <taxon>Rhabditidae</taxon>
        <taxon>Peloderinae</taxon>
        <taxon>Caenorhabditis</taxon>
    </lineage>
</organism>
<dbReference type="OMA" id="LPNDYIH"/>
<feature type="region of interest" description="Disordered" evidence="1">
    <location>
        <begin position="1"/>
        <end position="79"/>
    </location>
</feature>
<dbReference type="InterPro" id="IPR000387">
    <property type="entry name" value="Tyr_Pase_dom"/>
</dbReference>
<keyword evidence="5" id="KW-1185">Reference proteome</keyword>
<dbReference type="PROSITE" id="PS50055">
    <property type="entry name" value="TYR_PHOSPHATASE_PTP"/>
    <property type="match status" value="1"/>
</dbReference>
<evidence type="ECO:0000313" key="5">
    <source>
        <dbReference type="Proteomes" id="UP000005237"/>
    </source>
</evidence>
<accession>A0A8R1HY64</accession>
<feature type="domain" description="Tyrosine-protein phosphatase" evidence="2">
    <location>
        <begin position="98"/>
        <end position="356"/>
    </location>
</feature>
<dbReference type="GO" id="GO:0004725">
    <property type="term" value="F:protein tyrosine phosphatase activity"/>
    <property type="evidence" value="ECO:0007669"/>
    <property type="project" value="InterPro"/>
</dbReference>
<reference evidence="5" key="1">
    <citation type="submission" date="2010-08" db="EMBL/GenBank/DDBJ databases">
        <authorList>
            <consortium name="Caenorhabditis japonica Sequencing Consortium"/>
            <person name="Wilson R.K."/>
        </authorList>
    </citation>
    <scope>NUCLEOTIDE SEQUENCE [LARGE SCALE GENOMIC DNA]</scope>
    <source>
        <strain evidence="5">DF5081</strain>
    </source>
</reference>
<evidence type="ECO:0000259" key="3">
    <source>
        <dbReference type="PROSITE" id="PS50056"/>
    </source>
</evidence>
<evidence type="ECO:0000313" key="4">
    <source>
        <dbReference type="EnsemblMetazoa" id="CJA14018.1"/>
    </source>
</evidence>
<feature type="compositionally biased region" description="Polar residues" evidence="1">
    <location>
        <begin position="14"/>
        <end position="23"/>
    </location>
</feature>
<dbReference type="SMART" id="SM00404">
    <property type="entry name" value="PTPc_motif"/>
    <property type="match status" value="1"/>
</dbReference>
<dbReference type="Gene3D" id="3.90.190.10">
    <property type="entry name" value="Protein tyrosine phosphatase superfamily"/>
    <property type="match status" value="1"/>
</dbReference>
<name>A0A8R1HY64_CAEJA</name>
<dbReference type="InterPro" id="IPR003595">
    <property type="entry name" value="Tyr_Pase_cat"/>
</dbReference>
<sequence>MCITKKAVKKDSSGGEQSSTPSKENAPPPADEKVAKNEKESSKKDSSKKENKDSGKDKEKEKADDANNPAKTPAPDAKAMKIVKPWVQRALDMGVADLAGEFKTLSKWNPEGMTTDAFNANKDKNRYQDVPCQDKGRVVLKFGGLSNDYIHANYLGTAQNPKRFICAQGPLENTQHSFWAMAVQEKVETIIMLCNCIEKMKIKCHQYWPEEKDKKLSFGEAPNQIHITNLGMKKMSPEEQCINETTLKVEWADGNRTIRHLQWENWPDRGVPETNLTAINLLSYTRASKFPILVHCSAGIGRTGTIVAISYVQDKMMAGDDCMAMNELLKELRSQRPWSIQNEFQYLYLHRVLLAYFLERHKDMYGDLLKGENGEKYTKWMEDYKSATAVPK</sequence>
<protein>
    <recommendedName>
        <fullName evidence="6">Protein-tyrosine-phosphatase</fullName>
    </recommendedName>
</protein>
<dbReference type="PROSITE" id="PS00383">
    <property type="entry name" value="TYR_PHOSPHATASE_1"/>
    <property type="match status" value="1"/>
</dbReference>
<feature type="compositionally biased region" description="Basic and acidic residues" evidence="1">
    <location>
        <begin position="30"/>
        <end position="65"/>
    </location>
</feature>
<feature type="domain" description="Tyrosine specific protein phosphatases" evidence="3">
    <location>
        <begin position="273"/>
        <end position="347"/>
    </location>
</feature>
<dbReference type="SUPFAM" id="SSF52799">
    <property type="entry name" value="(Phosphotyrosine protein) phosphatases II"/>
    <property type="match status" value="1"/>
</dbReference>
<dbReference type="PRINTS" id="PR00700">
    <property type="entry name" value="PRTYPHPHTASE"/>
</dbReference>